<dbReference type="HAMAP" id="MF_01260">
    <property type="entry name" value="Carboxylester"/>
    <property type="match status" value="1"/>
</dbReference>
<reference evidence="7" key="1">
    <citation type="submission" date="2019-02" db="EMBL/GenBank/DDBJ databases">
        <authorList>
            <person name="Gruber-Vodicka R. H."/>
            <person name="Seah K. B. B."/>
        </authorList>
    </citation>
    <scope>NUCLEOTIDE SEQUENCE</scope>
    <source>
        <strain evidence="9">BECK_SA2B12</strain>
        <strain evidence="8">BECK_SA2B15</strain>
        <strain evidence="7">BECK_SA2B20</strain>
    </source>
</reference>
<comment type="similarity">
    <text evidence="5">Belongs to the AB hydrolase superfamily. Carboxylesterase BioH family.</text>
</comment>
<comment type="function">
    <text evidence="5">The physiological role of BioH is to remove the methyl group introduced by BioC when the pimeloyl moiety is complete. It allows to synthesize pimeloyl-ACP via the fatty acid synthetic pathway through the hydrolysis of the ester bonds of pimeloyl-ACP esters.</text>
</comment>
<dbReference type="EMBL" id="CAADFI010000012">
    <property type="protein sequence ID" value="VFJ90880.1"/>
    <property type="molecule type" value="Genomic_DNA"/>
</dbReference>
<evidence type="ECO:0000256" key="5">
    <source>
        <dbReference type="HAMAP-Rule" id="MF_01260"/>
    </source>
</evidence>
<evidence type="ECO:0000313" key="8">
    <source>
        <dbReference type="EMBL" id="VFK02689.1"/>
    </source>
</evidence>
<keyword evidence="2 5" id="KW-0963">Cytoplasm</keyword>
<feature type="binding site" evidence="5">
    <location>
        <begin position="81"/>
        <end position="82"/>
    </location>
    <ligand>
        <name>substrate</name>
    </ligand>
</feature>
<keyword evidence="1 5" id="KW-0719">Serine esterase</keyword>
<dbReference type="GO" id="GO:0090499">
    <property type="term" value="F:pimelyl-[acyl-carrier protein] methyl ester esterase activity"/>
    <property type="evidence" value="ECO:0007669"/>
    <property type="project" value="UniProtKB-EC"/>
</dbReference>
<evidence type="ECO:0000256" key="4">
    <source>
        <dbReference type="ARBA" id="ARBA00022801"/>
    </source>
</evidence>
<gene>
    <name evidence="5" type="primary">bioH</name>
    <name evidence="8" type="ORF">BECKH772A_GA0070896_102822</name>
    <name evidence="7" type="ORF">BECKH772B_GA0070898_100123</name>
    <name evidence="9" type="ORF">BECKH772C_GA0070978_103012</name>
</gene>
<dbReference type="InterPro" id="IPR000073">
    <property type="entry name" value="AB_hydrolase_1"/>
</dbReference>
<evidence type="ECO:0000259" key="6">
    <source>
        <dbReference type="Pfam" id="PF12697"/>
    </source>
</evidence>
<feature type="active site" evidence="5">
    <location>
        <position position="207"/>
    </location>
</feature>
<evidence type="ECO:0000256" key="1">
    <source>
        <dbReference type="ARBA" id="ARBA00022487"/>
    </source>
</evidence>
<evidence type="ECO:0000313" key="9">
    <source>
        <dbReference type="EMBL" id="VFK05779.1"/>
    </source>
</evidence>
<feature type="active site" description="Nucleophile" evidence="5">
    <location>
        <position position="81"/>
    </location>
</feature>
<feature type="active site" evidence="5">
    <location>
        <position position="235"/>
    </location>
</feature>
<dbReference type="NCBIfam" id="TIGR01738">
    <property type="entry name" value="bioH"/>
    <property type="match status" value="1"/>
</dbReference>
<proteinExistence type="inferred from homology"/>
<dbReference type="InterPro" id="IPR010076">
    <property type="entry name" value="BioH"/>
</dbReference>
<dbReference type="GO" id="GO:0005737">
    <property type="term" value="C:cytoplasm"/>
    <property type="evidence" value="ECO:0007669"/>
    <property type="project" value="UniProtKB-SubCell"/>
</dbReference>
<dbReference type="InterPro" id="IPR050266">
    <property type="entry name" value="AB_hydrolase_sf"/>
</dbReference>
<accession>A0A450UEA3</accession>
<dbReference type="PRINTS" id="PR00111">
    <property type="entry name" value="ABHYDROLASE"/>
</dbReference>
<feature type="domain" description="AB hydrolase-1" evidence="6">
    <location>
        <begin position="14"/>
        <end position="247"/>
    </location>
</feature>
<name>A0A450UEA3_9GAMM</name>
<feature type="binding site" evidence="5">
    <location>
        <position position="20"/>
    </location>
    <ligand>
        <name>substrate</name>
    </ligand>
</feature>
<dbReference type="PANTHER" id="PTHR43798:SF31">
    <property type="entry name" value="AB HYDROLASE SUPERFAMILY PROTEIN YCLE"/>
    <property type="match status" value="1"/>
</dbReference>
<dbReference type="PANTHER" id="PTHR43798">
    <property type="entry name" value="MONOACYLGLYCEROL LIPASE"/>
    <property type="match status" value="1"/>
</dbReference>
<feature type="binding site" evidence="5">
    <location>
        <begin position="143"/>
        <end position="147"/>
    </location>
    <ligand>
        <name>substrate</name>
    </ligand>
</feature>
<dbReference type="EMBL" id="CAADFJ010000301">
    <property type="protein sequence ID" value="VFK05779.1"/>
    <property type="molecule type" value="Genomic_DNA"/>
</dbReference>
<dbReference type="SUPFAM" id="SSF53474">
    <property type="entry name" value="alpha/beta-Hydrolases"/>
    <property type="match status" value="1"/>
</dbReference>
<protein>
    <recommendedName>
        <fullName evidence="5">Pimeloyl-[acyl-carrier protein] methyl ester esterase</fullName>
        <ecNumber evidence="5">3.1.1.85</ecNumber>
    </recommendedName>
    <alternativeName>
        <fullName evidence="5">Biotin synthesis protein BioH</fullName>
    </alternativeName>
    <alternativeName>
        <fullName evidence="5">Carboxylesterase BioH</fullName>
    </alternativeName>
</protein>
<organism evidence="7">
    <name type="scientific">Candidatus Kentrum eta</name>
    <dbReference type="NCBI Taxonomy" id="2126337"/>
    <lineage>
        <taxon>Bacteria</taxon>
        <taxon>Pseudomonadati</taxon>
        <taxon>Pseudomonadota</taxon>
        <taxon>Gammaproteobacteria</taxon>
        <taxon>Candidatus Kentrum</taxon>
    </lineage>
</organism>
<comment type="subcellular location">
    <subcellularLocation>
        <location evidence="5">Cytoplasm</location>
    </subcellularLocation>
</comment>
<dbReference type="Gene3D" id="3.40.50.1820">
    <property type="entry name" value="alpha/beta hydrolase"/>
    <property type="match status" value="1"/>
</dbReference>
<dbReference type="GO" id="GO:0016020">
    <property type="term" value="C:membrane"/>
    <property type="evidence" value="ECO:0007669"/>
    <property type="project" value="TreeGrafter"/>
</dbReference>
<comment type="pathway">
    <text evidence="5">Cofactor biosynthesis; biotin biosynthesis.</text>
</comment>
<sequence>MSLPAPLRPPPKHLVAIHGWGFNSAVWEDTGRQLADEYRLRAVDLPGFGKRPMPAGEYTLPTLADSVVEAAPEPSVMMGWSLGGLVALEVARRYPERTRALVMVASSPRFTKAGDWPHGVTPGVLNAFSQTVTSHRQHALVRFLIIQAGRTDLGRITVNKLKPLLFRDGVPDQAALERGLILLRETDYRDVLPTIRCPVLFILGSRDNLLSSAVAEDLESLCRDCRVAVIKGSAHAPFISHPAAFLQVLKPFLEQV</sequence>
<evidence type="ECO:0000313" key="7">
    <source>
        <dbReference type="EMBL" id="VFJ90880.1"/>
    </source>
</evidence>
<dbReference type="GO" id="GO:0009102">
    <property type="term" value="P:biotin biosynthetic process"/>
    <property type="evidence" value="ECO:0007669"/>
    <property type="project" value="UniProtKB-UniRule"/>
</dbReference>
<comment type="catalytic activity">
    <reaction evidence="5">
        <text>6-carboxyhexanoyl-[ACP] methyl ester + H2O = 6-carboxyhexanoyl-[ACP] + methanol + H(+)</text>
        <dbReference type="Rhea" id="RHEA:42700"/>
        <dbReference type="Rhea" id="RHEA-COMP:9955"/>
        <dbReference type="Rhea" id="RHEA-COMP:10186"/>
        <dbReference type="ChEBI" id="CHEBI:15377"/>
        <dbReference type="ChEBI" id="CHEBI:15378"/>
        <dbReference type="ChEBI" id="CHEBI:17790"/>
        <dbReference type="ChEBI" id="CHEBI:78846"/>
        <dbReference type="ChEBI" id="CHEBI:82735"/>
        <dbReference type="EC" id="3.1.1.85"/>
    </reaction>
</comment>
<comment type="subunit">
    <text evidence="5">Monomer.</text>
</comment>
<dbReference type="EC" id="3.1.1.85" evidence="5"/>
<dbReference type="AlphaFoldDB" id="A0A450UEA3"/>
<dbReference type="Pfam" id="PF12697">
    <property type="entry name" value="Abhydrolase_6"/>
    <property type="match status" value="1"/>
</dbReference>
<evidence type="ECO:0000256" key="3">
    <source>
        <dbReference type="ARBA" id="ARBA00022756"/>
    </source>
</evidence>
<keyword evidence="3 5" id="KW-0093">Biotin biosynthesis</keyword>
<feature type="binding site" evidence="5">
    <location>
        <position position="235"/>
    </location>
    <ligand>
        <name>substrate</name>
    </ligand>
</feature>
<dbReference type="InterPro" id="IPR029058">
    <property type="entry name" value="AB_hydrolase_fold"/>
</dbReference>
<dbReference type="EMBL" id="CAADFG010000282">
    <property type="protein sequence ID" value="VFK02689.1"/>
    <property type="molecule type" value="Genomic_DNA"/>
</dbReference>
<keyword evidence="4 5" id="KW-0378">Hydrolase</keyword>
<evidence type="ECO:0000256" key="2">
    <source>
        <dbReference type="ARBA" id="ARBA00022490"/>
    </source>
</evidence>